<dbReference type="Proteomes" id="UP001159363">
    <property type="component" value="Chromosome 1"/>
</dbReference>
<comment type="caution">
    <text evidence="2">The sequence shown here is derived from an EMBL/GenBank/DDBJ whole genome shotgun (WGS) entry which is preliminary data.</text>
</comment>
<evidence type="ECO:0008006" key="4">
    <source>
        <dbReference type="Google" id="ProtNLM"/>
    </source>
</evidence>
<protein>
    <recommendedName>
        <fullName evidence="4">DDE-1 domain-containing protein</fullName>
    </recommendedName>
</protein>
<evidence type="ECO:0000313" key="2">
    <source>
        <dbReference type="EMBL" id="KAJ8897261.1"/>
    </source>
</evidence>
<name>A0ABQ9ILQ6_9NEOP</name>
<accession>A0ABQ9ILQ6</accession>
<gene>
    <name evidence="2" type="ORF">PR048_002607</name>
</gene>
<sequence>MSGVYHQEVTSINRFHRDILQPSPRGLHQSTDFSKAYYDHLGEVYINQQTSPSQSSVYNFNDRKTQSQIEESSYYSHGDEGEWSLSTAQQIAKNWRRLVWTGVEWCADCCGLMCRIDLWIGMWISYCGADCGADCGTDCDADCSAIYGGEEILETLISEVFRADEGDVSGYGASPEIRGGGNGRSPRKPVDQRHRPGPFPLAKIRYGIHRNTLTFKLHESEFSSPPRKTGGQAALSPEEEKLLPMLKKKKNSTDVLIGDNLSSHLNCRDNDIRFVALPIHPTHLLQPLDVAFFRPMKGAWRSLLTNWKEIDEGRRITTVPKMIFPRLLNDLIQELAERQIHNLKAGFKACGIYPLNMNGVLKKLCDSMFKSSGDHIENESQAFLVELHAKRDEMGPKKVTRSKLKHRKRQEIPSSSDEEEIEIVYAESDDSLGSVLNYNESDTGNSKKNNDPPCDVLSNDPTDGVRFNEAQTTILSQNGSKNTPSLSAPNASKFKQGDYVAVQHKGKTYPGKMVTHFDPAGDACISAMAKKGKIWIWPNPADKICYKKEQVLRKIFNTLFGFLTGSGDSCPRIISHGYMTSPGLHKHAAVEKPLDTNTTYDRIAVYQPASLRRPPSCGCHARQKFAMFRKQLKWRNGENQDSVTDATRRQKLALV</sequence>
<feature type="region of interest" description="Disordered" evidence="1">
    <location>
        <begin position="434"/>
        <end position="463"/>
    </location>
</feature>
<keyword evidence="3" id="KW-1185">Reference proteome</keyword>
<proteinExistence type="predicted"/>
<feature type="compositionally biased region" description="Basic residues" evidence="1">
    <location>
        <begin position="398"/>
        <end position="409"/>
    </location>
</feature>
<feature type="compositionally biased region" description="Polar residues" evidence="1">
    <location>
        <begin position="434"/>
        <end position="447"/>
    </location>
</feature>
<dbReference type="EMBL" id="JARBHB010000001">
    <property type="protein sequence ID" value="KAJ8897261.1"/>
    <property type="molecule type" value="Genomic_DNA"/>
</dbReference>
<evidence type="ECO:0000256" key="1">
    <source>
        <dbReference type="SAM" id="MobiDB-lite"/>
    </source>
</evidence>
<feature type="region of interest" description="Disordered" evidence="1">
    <location>
        <begin position="172"/>
        <end position="196"/>
    </location>
</feature>
<feature type="region of interest" description="Disordered" evidence="1">
    <location>
        <begin position="394"/>
        <end position="421"/>
    </location>
</feature>
<evidence type="ECO:0000313" key="3">
    <source>
        <dbReference type="Proteomes" id="UP001159363"/>
    </source>
</evidence>
<organism evidence="2 3">
    <name type="scientific">Dryococelus australis</name>
    <dbReference type="NCBI Taxonomy" id="614101"/>
    <lineage>
        <taxon>Eukaryota</taxon>
        <taxon>Metazoa</taxon>
        <taxon>Ecdysozoa</taxon>
        <taxon>Arthropoda</taxon>
        <taxon>Hexapoda</taxon>
        <taxon>Insecta</taxon>
        <taxon>Pterygota</taxon>
        <taxon>Neoptera</taxon>
        <taxon>Polyneoptera</taxon>
        <taxon>Phasmatodea</taxon>
        <taxon>Verophasmatodea</taxon>
        <taxon>Anareolatae</taxon>
        <taxon>Phasmatidae</taxon>
        <taxon>Eurycanthinae</taxon>
        <taxon>Dryococelus</taxon>
    </lineage>
</organism>
<reference evidence="2 3" key="1">
    <citation type="submission" date="2023-02" db="EMBL/GenBank/DDBJ databases">
        <title>LHISI_Scaffold_Assembly.</title>
        <authorList>
            <person name="Stuart O.P."/>
            <person name="Cleave R."/>
            <person name="Magrath M.J.L."/>
            <person name="Mikheyev A.S."/>
        </authorList>
    </citation>
    <scope>NUCLEOTIDE SEQUENCE [LARGE SCALE GENOMIC DNA]</scope>
    <source>
        <strain evidence="2">Daus_M_001</strain>
        <tissue evidence="2">Leg muscle</tissue>
    </source>
</reference>